<dbReference type="Proteomes" id="UP000887568">
    <property type="component" value="Unplaced"/>
</dbReference>
<feature type="transmembrane region" description="Helical" evidence="13">
    <location>
        <begin position="1307"/>
        <end position="1330"/>
    </location>
</feature>
<dbReference type="CDD" id="cd14548">
    <property type="entry name" value="R3-PTPc"/>
    <property type="match status" value="1"/>
</dbReference>
<evidence type="ECO:0000256" key="6">
    <source>
        <dbReference type="ARBA" id="ARBA00022801"/>
    </source>
</evidence>
<dbReference type="Pfam" id="PF00102">
    <property type="entry name" value="Y_phosphatase"/>
    <property type="match status" value="1"/>
</dbReference>
<evidence type="ECO:0000256" key="5">
    <source>
        <dbReference type="ARBA" id="ARBA00022737"/>
    </source>
</evidence>
<protein>
    <recommendedName>
        <fullName evidence="2">protein-tyrosine-phosphatase</fullName>
        <ecNumber evidence="2">3.1.3.48</ecNumber>
    </recommendedName>
</protein>
<keyword evidence="10" id="KW-0325">Glycoprotein</keyword>
<dbReference type="GO" id="GO:0004725">
    <property type="term" value="F:protein tyrosine phosphatase activity"/>
    <property type="evidence" value="ECO:0007669"/>
    <property type="project" value="UniProtKB-EC"/>
</dbReference>
<dbReference type="OrthoDB" id="10051103at2759"/>
<proteinExistence type="predicted"/>
<sequence length="1659" mass="181706">MNETQNQTKKTFNSSQFKMTWMRRQTLENQSQNVMIMERLTLLFILAILLPIKCVGQTSNSTTPLMSETTEATTTPPLMTTQLVTTTPPLMTTQPVTTTPPVMTTQPVTLACPDNILSNATEVLYTVPTASDGTSTVSCSPPPGKFEEGETMVVCDVLDSLNATVANCTFSVTVLDTTPPNATFFNCSADILSNKTNVDYVEPVALDGQESLTVTCRPYPPGSSFPEGNTNVVCTASDQAGNVAAKNCTFTVTVDTTPPNATFTNCSGDMLTNNAIVDYDEPTASEGDVSLSVSCDPPSGSKFPENQDTTVVCTASDAAGNVADQNCTFVVTVDTTPPVATFTNCSEGMLTNNATVDYDDPTASEGDVSLSVSCDPPSGSEFPENQDTTVVCTASDAAGNVADQNCTFVVTVDTLSPVLDQNTCPSNTSHYADYATNSTYVTWEYPRATDNLDPEPTVTCSPQSNTKFEIGESTVTCIATDAAENVATPPCTFQVIVTELRAPTIDSISNITKETMLITWSSPDVVENFTVEYSGTFQDTETKNTTLPGTEDSYELTSLVPGETYTIKVIAESERAFAESEERKRTTKLNAPTITDATSVGMTSITLQWGAAPNSFVENYTVEYTGIEEDMVLKNMTLGGTELSTTLDELLPGETYTLRVVASSGSVESGEVFAESQEEQETTVPMQVTLEEIDSTVSSITAQWPAPTDPQSPLTPVIEYYIIKCPEGKPEPERVDYSENVEQASCVNLPMAGKKYTMTVESHSGDKNSSRSIQIIALPNGVKLTEGVSTTSSVSASWVFPGGQADGFNISCSEGTPDPEEILIGTTTPSPSYEASCINLPTPGGTYTMTVYVESGGRQSNSSHIQLTALPEAVDTLIIERVFTTEVIISWNVPSSGVFMSFNASYSGGVPKPIEHENGQTSYETSFTGLVPGTEYTFRVVTLSGDKESAEETVIQRTIPSAIIKFVSSTLTKTTITVTWAEVDGNKDGYTVSIDPSEGTLDPREPLDENATFSGLTPGKMYSISVVTLSGNSESASFGEILTTRPDFPGPVSNLVINDVKLHSARVNFEEPTEPNGIITNYLITYSGKWKEETDPEKNQEVTFEQIPFDVTNLLAGYTYTFTVQARNEAGLGESTPPKSITTPTIPPPSTNPAKPDDQNASTKPTTTSITARFLDTYFSHSNGELINYTVIIAQEGADANDVKDSPQAWSEVKDMATIPPYQAFSPRSYPFSPVRSGRRKRQASPREEQVVLGIDKCQSPSSGYCNGPLRDDTSYVYLFRVWNEAGYADTVFSNPVKTLNDNSLELGLGLGLTFGILFIVLIVVVLLVIRRRRQLSKGRSSSNYQNEGFEHDLIPVRRKGNTRPVRVEHFPEHYRLMKADSDYLFSEEYEELRPIGRDQAAEGAVLDVNRSKNRFTNILPYDHTRVKMKQVDDEEGSDYINANFMPGYNSPREFIACQGPLPGTEDDMWRLVWEQKVSTVVMVTQLVEKGRVKCHKYWPSQDKPVYFGEILVTLSVEKKLQLWTIREFQLQKGEKIRKVHHYNFTAWPDHGVPENTDGILRFVRNVRNQILQDGRPTLVHCSAGVGRTGTFICLDRLMLHLKEHDYVDVFGIVNEMRMHRNFMVQTEDQYVFIHECLMDILQGRQSNGSSPIYENMAV</sequence>
<evidence type="ECO:0000259" key="16">
    <source>
        <dbReference type="PROSITE" id="PS50825"/>
    </source>
</evidence>
<evidence type="ECO:0000256" key="11">
    <source>
        <dbReference type="ARBA" id="ARBA00051722"/>
    </source>
</evidence>
<dbReference type="InterPro" id="IPR003961">
    <property type="entry name" value="FN3_dom"/>
</dbReference>
<keyword evidence="9 13" id="KW-0472">Membrane</keyword>
<dbReference type="FunFam" id="3.90.190.10:FF:000009">
    <property type="entry name" value="Receptor-type tyrosine-protein phosphatase beta"/>
    <property type="match status" value="1"/>
</dbReference>
<feature type="domain" description="Fibronectin type-III" evidence="17">
    <location>
        <begin position="591"/>
        <end position="686"/>
    </location>
</feature>
<feature type="domain" description="Fibronectin type-III" evidence="17">
    <location>
        <begin position="502"/>
        <end position="590"/>
    </location>
</feature>
<feature type="region of interest" description="Disordered" evidence="12">
    <location>
        <begin position="364"/>
        <end position="385"/>
    </location>
</feature>
<dbReference type="InterPro" id="IPR013783">
    <property type="entry name" value="Ig-like_fold"/>
</dbReference>
<dbReference type="PRINTS" id="PR00700">
    <property type="entry name" value="PRTYPHPHTASE"/>
</dbReference>
<evidence type="ECO:0000256" key="8">
    <source>
        <dbReference type="ARBA" id="ARBA00022989"/>
    </source>
</evidence>
<evidence type="ECO:0000259" key="14">
    <source>
        <dbReference type="PROSITE" id="PS50055"/>
    </source>
</evidence>
<evidence type="ECO:0000256" key="1">
    <source>
        <dbReference type="ARBA" id="ARBA00004479"/>
    </source>
</evidence>
<keyword evidence="3 13" id="KW-0812">Transmembrane</keyword>
<evidence type="ECO:0000256" key="2">
    <source>
        <dbReference type="ARBA" id="ARBA00013064"/>
    </source>
</evidence>
<dbReference type="Pfam" id="PF00041">
    <property type="entry name" value="fn3"/>
    <property type="match status" value="5"/>
</dbReference>
<keyword evidence="4" id="KW-0732">Signal</keyword>
<dbReference type="InterPro" id="IPR050713">
    <property type="entry name" value="RTP_Phos/Ushers"/>
</dbReference>
<dbReference type="PROSITE" id="PS50055">
    <property type="entry name" value="TYR_PHOSPHATASE_PTP"/>
    <property type="match status" value="1"/>
</dbReference>
<dbReference type="SUPFAM" id="SSF52799">
    <property type="entry name" value="(Phosphotyrosine protein) phosphatases II"/>
    <property type="match status" value="1"/>
</dbReference>
<keyword evidence="19" id="KW-1185">Reference proteome</keyword>
<name>A0A914B9E9_PATMI</name>
<dbReference type="InterPro" id="IPR016130">
    <property type="entry name" value="Tyr_Pase_AS"/>
</dbReference>
<keyword evidence="5" id="KW-0677">Repeat</keyword>
<dbReference type="InterPro" id="IPR000242">
    <property type="entry name" value="PTP_cat"/>
</dbReference>
<feature type="domain" description="HYR" evidence="16">
    <location>
        <begin position="412"/>
        <end position="499"/>
    </location>
</feature>
<keyword evidence="8 13" id="KW-1133">Transmembrane helix</keyword>
<dbReference type="RefSeq" id="XP_038072803.1">
    <property type="nucleotide sequence ID" value="XM_038216875.1"/>
</dbReference>
<comment type="subcellular location">
    <subcellularLocation>
        <location evidence="1">Membrane</location>
        <topology evidence="1">Single-pass type I membrane protein</topology>
    </subcellularLocation>
</comment>
<evidence type="ECO:0000256" key="3">
    <source>
        <dbReference type="ARBA" id="ARBA00022692"/>
    </source>
</evidence>
<dbReference type="PROSITE" id="PS00383">
    <property type="entry name" value="TYR_PHOSPHATASE_1"/>
    <property type="match status" value="1"/>
</dbReference>
<dbReference type="InterPro" id="IPR029021">
    <property type="entry name" value="Prot-tyrosine_phosphatase-like"/>
</dbReference>
<dbReference type="Pfam" id="PF02494">
    <property type="entry name" value="HYR"/>
    <property type="match status" value="2"/>
</dbReference>
<dbReference type="CDD" id="cd00063">
    <property type="entry name" value="FN3"/>
    <property type="match status" value="4"/>
</dbReference>
<keyword evidence="7" id="KW-0904">Protein phosphatase</keyword>
<dbReference type="InterPro" id="IPR036116">
    <property type="entry name" value="FN3_sf"/>
</dbReference>
<dbReference type="Gene3D" id="3.90.190.10">
    <property type="entry name" value="Protein tyrosine phosphatase superfamily"/>
    <property type="match status" value="1"/>
</dbReference>
<dbReference type="EnsemblMetazoa" id="XM_038216875.1">
    <property type="protein sequence ID" value="XP_038072803.1"/>
    <property type="gene ID" value="LOC119741169"/>
</dbReference>
<evidence type="ECO:0000256" key="7">
    <source>
        <dbReference type="ARBA" id="ARBA00022912"/>
    </source>
</evidence>
<dbReference type="Gene3D" id="2.60.40.10">
    <property type="entry name" value="Immunoglobulins"/>
    <property type="match status" value="6"/>
</dbReference>
<comment type="catalytic activity">
    <reaction evidence="11">
        <text>O-phospho-L-tyrosyl-[protein] + H2O = L-tyrosyl-[protein] + phosphate</text>
        <dbReference type="Rhea" id="RHEA:10684"/>
        <dbReference type="Rhea" id="RHEA-COMP:10136"/>
        <dbReference type="Rhea" id="RHEA-COMP:20101"/>
        <dbReference type="ChEBI" id="CHEBI:15377"/>
        <dbReference type="ChEBI" id="CHEBI:43474"/>
        <dbReference type="ChEBI" id="CHEBI:46858"/>
        <dbReference type="ChEBI" id="CHEBI:61978"/>
        <dbReference type="EC" id="3.1.3.48"/>
    </reaction>
</comment>
<dbReference type="SUPFAM" id="SSF49265">
    <property type="entry name" value="Fibronectin type III"/>
    <property type="match status" value="5"/>
</dbReference>
<feature type="domain" description="Fibronectin type-III" evidence="17">
    <location>
        <begin position="1051"/>
        <end position="1146"/>
    </location>
</feature>
<dbReference type="SMART" id="SM00060">
    <property type="entry name" value="FN3"/>
    <property type="match status" value="8"/>
</dbReference>
<dbReference type="PROSITE" id="PS50853">
    <property type="entry name" value="FN3"/>
    <property type="match status" value="4"/>
</dbReference>
<dbReference type="PANTHER" id="PTHR46957:SF3">
    <property type="entry name" value="CYTOKINE RECEPTOR"/>
    <property type="match status" value="1"/>
</dbReference>
<dbReference type="PRINTS" id="PR00014">
    <property type="entry name" value="FNTYPEIII"/>
</dbReference>
<dbReference type="SMART" id="SM00194">
    <property type="entry name" value="PTPc"/>
    <property type="match status" value="1"/>
</dbReference>
<evidence type="ECO:0000256" key="4">
    <source>
        <dbReference type="ARBA" id="ARBA00022729"/>
    </source>
</evidence>
<feature type="region of interest" description="Disordered" evidence="12">
    <location>
        <begin position="1129"/>
        <end position="1167"/>
    </location>
</feature>
<organism evidence="18 19">
    <name type="scientific">Patiria miniata</name>
    <name type="common">Bat star</name>
    <name type="synonym">Asterina miniata</name>
    <dbReference type="NCBI Taxonomy" id="46514"/>
    <lineage>
        <taxon>Eukaryota</taxon>
        <taxon>Metazoa</taxon>
        <taxon>Echinodermata</taxon>
        <taxon>Eleutherozoa</taxon>
        <taxon>Asterozoa</taxon>
        <taxon>Asteroidea</taxon>
        <taxon>Valvatacea</taxon>
        <taxon>Valvatida</taxon>
        <taxon>Asterinidae</taxon>
        <taxon>Patiria</taxon>
    </lineage>
</organism>
<evidence type="ECO:0000313" key="18">
    <source>
        <dbReference type="EnsemblMetazoa" id="XP_038072803.1"/>
    </source>
</evidence>
<dbReference type="InterPro" id="IPR003595">
    <property type="entry name" value="Tyr_Pase_cat"/>
</dbReference>
<evidence type="ECO:0000256" key="12">
    <source>
        <dbReference type="SAM" id="MobiDB-lite"/>
    </source>
</evidence>
<dbReference type="SMART" id="SM00404">
    <property type="entry name" value="PTPc_motif"/>
    <property type="match status" value="1"/>
</dbReference>
<feature type="domain" description="Fibronectin type-III" evidence="17">
    <location>
        <begin position="873"/>
        <end position="962"/>
    </location>
</feature>
<dbReference type="OMA" id="QLITDTH"/>
<accession>A0A914B9E9</accession>
<feature type="domain" description="Tyrosine-protein phosphatase" evidence="14">
    <location>
        <begin position="1386"/>
        <end position="1641"/>
    </location>
</feature>
<dbReference type="EC" id="3.1.3.48" evidence="2"/>
<evidence type="ECO:0000256" key="13">
    <source>
        <dbReference type="SAM" id="Phobius"/>
    </source>
</evidence>
<feature type="domain" description="Tyrosine specific protein phosphatases" evidence="15">
    <location>
        <begin position="1558"/>
        <end position="1632"/>
    </location>
</feature>
<evidence type="ECO:0000256" key="9">
    <source>
        <dbReference type="ARBA" id="ARBA00023136"/>
    </source>
</evidence>
<dbReference type="InterPro" id="IPR000387">
    <property type="entry name" value="Tyr_Pase_dom"/>
</dbReference>
<dbReference type="GO" id="GO:0016020">
    <property type="term" value="C:membrane"/>
    <property type="evidence" value="ECO:0007669"/>
    <property type="project" value="UniProtKB-SubCell"/>
</dbReference>
<dbReference type="PANTHER" id="PTHR46957">
    <property type="entry name" value="CYTOKINE RECEPTOR"/>
    <property type="match status" value="1"/>
</dbReference>
<dbReference type="GeneID" id="119741169"/>
<keyword evidence="6" id="KW-0378">Hydrolase</keyword>
<reference evidence="18" key="1">
    <citation type="submission" date="2022-11" db="UniProtKB">
        <authorList>
            <consortium name="EnsemblMetazoa"/>
        </authorList>
    </citation>
    <scope>IDENTIFICATION</scope>
</reference>
<dbReference type="InterPro" id="IPR003410">
    <property type="entry name" value="HYR_dom"/>
</dbReference>
<dbReference type="PROSITE" id="PS50056">
    <property type="entry name" value="TYR_PHOSPHATASE_2"/>
    <property type="match status" value="1"/>
</dbReference>
<evidence type="ECO:0000259" key="15">
    <source>
        <dbReference type="PROSITE" id="PS50056"/>
    </source>
</evidence>
<feature type="domain" description="HYR" evidence="16">
    <location>
        <begin position="168"/>
        <end position="256"/>
    </location>
</feature>
<evidence type="ECO:0000259" key="17">
    <source>
        <dbReference type="PROSITE" id="PS50853"/>
    </source>
</evidence>
<evidence type="ECO:0000256" key="10">
    <source>
        <dbReference type="ARBA" id="ARBA00023180"/>
    </source>
</evidence>
<evidence type="ECO:0000313" key="19">
    <source>
        <dbReference type="Proteomes" id="UP000887568"/>
    </source>
</evidence>
<dbReference type="PROSITE" id="PS50825">
    <property type="entry name" value="HYR"/>
    <property type="match status" value="2"/>
</dbReference>